<evidence type="ECO:0000313" key="2">
    <source>
        <dbReference type="EMBL" id="MBC9797231.1"/>
    </source>
</evidence>
<accession>A0A926Q4M0</accession>
<dbReference type="SUPFAM" id="SSF109854">
    <property type="entry name" value="DinB/YfiT-like putative metalloenzymes"/>
    <property type="match status" value="1"/>
</dbReference>
<protein>
    <submittedName>
        <fullName evidence="2">DinB family protein</fullName>
    </submittedName>
</protein>
<dbReference type="Gene3D" id="1.20.120.450">
    <property type="entry name" value="dinb family like domain"/>
    <property type="match status" value="1"/>
</dbReference>
<dbReference type="Proteomes" id="UP000653730">
    <property type="component" value="Unassembled WGS sequence"/>
</dbReference>
<comment type="caution">
    <text evidence="2">The sequence shown here is derived from an EMBL/GenBank/DDBJ whole genome shotgun (WGS) entry which is preliminary data.</text>
</comment>
<feature type="domain" description="DinB-like" evidence="1">
    <location>
        <begin position="27"/>
        <end position="154"/>
    </location>
</feature>
<evidence type="ECO:0000313" key="3">
    <source>
        <dbReference type="Proteomes" id="UP000653730"/>
    </source>
</evidence>
<keyword evidence="3" id="KW-1185">Reference proteome</keyword>
<gene>
    <name evidence="2" type="ORF">IBL28_14745</name>
</gene>
<evidence type="ECO:0000259" key="1">
    <source>
        <dbReference type="Pfam" id="PF12867"/>
    </source>
</evidence>
<dbReference type="AlphaFoldDB" id="A0A926Q4M0"/>
<name>A0A926Q4M0_9FLAO</name>
<organism evidence="2 3">
    <name type="scientific">Sinomicrobium weinanense</name>
    <dbReference type="NCBI Taxonomy" id="2842200"/>
    <lineage>
        <taxon>Bacteria</taxon>
        <taxon>Pseudomonadati</taxon>
        <taxon>Bacteroidota</taxon>
        <taxon>Flavobacteriia</taxon>
        <taxon>Flavobacteriales</taxon>
        <taxon>Flavobacteriaceae</taxon>
        <taxon>Sinomicrobium</taxon>
    </lineage>
</organism>
<dbReference type="Pfam" id="PF12867">
    <property type="entry name" value="DinB_2"/>
    <property type="match status" value="1"/>
</dbReference>
<dbReference type="RefSeq" id="WP_187966369.1">
    <property type="nucleotide sequence ID" value="NZ_JACVDC010000051.1"/>
</dbReference>
<dbReference type="InterPro" id="IPR034660">
    <property type="entry name" value="DinB/YfiT-like"/>
</dbReference>
<dbReference type="EMBL" id="JACVDC010000051">
    <property type="protein sequence ID" value="MBC9797231.1"/>
    <property type="molecule type" value="Genomic_DNA"/>
</dbReference>
<dbReference type="InterPro" id="IPR024775">
    <property type="entry name" value="DinB-like"/>
</dbReference>
<reference evidence="2 3" key="1">
    <citation type="submission" date="2020-09" db="EMBL/GenBank/DDBJ databases">
        <title>Sinomicrobium weinanense sp. nov., a halophilic bacteria isolated from saline-alkali soil.</title>
        <authorList>
            <person name="Wu P."/>
            <person name="Ren H."/>
            <person name="Mei Y."/>
            <person name="Liang Y."/>
            <person name="Chen Z."/>
        </authorList>
    </citation>
    <scope>NUCLEOTIDE SEQUENCE [LARGE SCALE GENOMIC DNA]</scope>
    <source>
        <strain evidence="2 3">FJxs</strain>
    </source>
</reference>
<sequence>MDNRRVIRHIIRQLLEVQNGKLWMGDNFDRKINSITEREAFTKPSPSMHSVAELIAHLTAWSNDTILKIRNGTGQLRDNDEQNWPDNDSLKKLGWDTIVQDYRKSLSRVIDLLKDKDDSFLKETYYDQDFKGEFEYSFAIDGMLHHNIYHLGQMGILIKLIKEGRNAP</sequence>
<proteinExistence type="predicted"/>